<organism evidence="1">
    <name type="scientific">mine drainage metagenome</name>
    <dbReference type="NCBI Taxonomy" id="410659"/>
    <lineage>
        <taxon>unclassified sequences</taxon>
        <taxon>metagenomes</taxon>
        <taxon>ecological metagenomes</taxon>
    </lineage>
</organism>
<sequence>MTAPSFNGVFGHRWQAEILPARPLILPNRHFTYPAQVEEVERGALEILVRPEDDALPFLATCALGFRDPAAPTGLWATPDPDTLCALSGGYAYLISTLQPERSTMLPLRPVLEVLPVLEQQLLLFFGHHTILAWGANGQAWHSDRLSWEGITLTRIDGALLHGLGWDMLTDKEIPFTLDLRSGERSL</sequence>
<reference evidence="1" key="1">
    <citation type="submission" date="2009-10" db="EMBL/GenBank/DDBJ databases">
        <title>Diversity of trophic interactions inside an arsenic-rich microbial ecosystem.</title>
        <authorList>
            <person name="Bertin P.N."/>
            <person name="Heinrich-Salmeron A."/>
            <person name="Pelletier E."/>
            <person name="Goulhen-Chollet F."/>
            <person name="Arsene-Ploetze F."/>
            <person name="Gallien S."/>
            <person name="Calteau A."/>
            <person name="Vallenet D."/>
            <person name="Casiot C."/>
            <person name="Chane-Woon-Ming B."/>
            <person name="Giloteaux L."/>
            <person name="Barakat M."/>
            <person name="Bonnefoy V."/>
            <person name="Bruneel O."/>
            <person name="Chandler M."/>
            <person name="Cleiss J."/>
            <person name="Duran R."/>
            <person name="Elbaz-Poulichet F."/>
            <person name="Fonknechten N."/>
            <person name="Lauga B."/>
            <person name="Mornico D."/>
            <person name="Ortet P."/>
            <person name="Schaeffer C."/>
            <person name="Siguier P."/>
            <person name="Alexander Thil Smith A."/>
            <person name="Van Dorsselaer A."/>
            <person name="Weissenbach J."/>
            <person name="Medigue C."/>
            <person name="Le Paslier D."/>
        </authorList>
    </citation>
    <scope>NUCLEOTIDE SEQUENCE</scope>
</reference>
<name>E6Q0E5_9ZZZZ</name>
<gene>
    <name evidence="1" type="ORF">CARN3_0207</name>
</gene>
<proteinExistence type="predicted"/>
<protein>
    <submittedName>
        <fullName evidence="1">Uncharacterized protein</fullName>
    </submittedName>
</protein>
<dbReference type="AlphaFoldDB" id="E6Q0E5"/>
<dbReference type="EMBL" id="CABN01000160">
    <property type="protein sequence ID" value="CBI00654.1"/>
    <property type="molecule type" value="Genomic_DNA"/>
</dbReference>
<accession>E6Q0E5</accession>
<comment type="caution">
    <text evidence="1">The sequence shown here is derived from an EMBL/GenBank/DDBJ whole genome shotgun (WGS) entry which is preliminary data.</text>
</comment>
<evidence type="ECO:0000313" key="1">
    <source>
        <dbReference type="EMBL" id="CBI00654.1"/>
    </source>
</evidence>